<dbReference type="EMBL" id="FOCD01000010">
    <property type="protein sequence ID" value="SEO21694.1"/>
    <property type="molecule type" value="Genomic_DNA"/>
</dbReference>
<protein>
    <submittedName>
        <fullName evidence="16 17">Lipoteichoic acid synthase</fullName>
    </submittedName>
</protein>
<dbReference type="RefSeq" id="WP_038558789.1">
    <property type="nucleotide sequence ID" value="NZ_CP008876.1"/>
</dbReference>
<comment type="subcellular location">
    <subcellularLocation>
        <location evidence="1">Cell membrane</location>
        <topology evidence="1">Multi-pass membrane protein</topology>
    </subcellularLocation>
</comment>
<evidence type="ECO:0000256" key="12">
    <source>
        <dbReference type="SAM" id="Coils"/>
    </source>
</evidence>
<dbReference type="CDD" id="cd16015">
    <property type="entry name" value="LTA_synthase"/>
    <property type="match status" value="1"/>
</dbReference>
<reference evidence="16 18" key="1">
    <citation type="submission" date="2014-07" db="EMBL/GenBank/DDBJ databases">
        <title>Complete genome sequence of a moderately halophilic bacterium Terribacillus aidingensis MP602, isolated from Cryptomeria fortunei in Tianmu mountain in China.</title>
        <authorList>
            <person name="Wang Y."/>
            <person name="Lu P."/>
            <person name="Zhang L."/>
        </authorList>
    </citation>
    <scope>NUCLEOTIDE SEQUENCE [LARGE SCALE GENOMIC DNA]</scope>
    <source>
        <strain evidence="16 18">MP602</strain>
    </source>
</reference>
<dbReference type="GO" id="GO:0046872">
    <property type="term" value="F:metal ion binding"/>
    <property type="evidence" value="ECO:0007669"/>
    <property type="project" value="UniProtKB-KW"/>
</dbReference>
<evidence type="ECO:0000313" key="19">
    <source>
        <dbReference type="Proteomes" id="UP000199735"/>
    </source>
</evidence>
<reference evidence="17 19" key="2">
    <citation type="submission" date="2016-10" db="EMBL/GenBank/DDBJ databases">
        <authorList>
            <person name="Varghese N."/>
            <person name="Submissions S."/>
        </authorList>
    </citation>
    <scope>NUCLEOTIDE SEQUENCE [LARGE SCALE GENOMIC DNA]</scope>
    <source>
        <strain evidence="17 19">DSM 21619</strain>
    </source>
</reference>
<evidence type="ECO:0000313" key="16">
    <source>
        <dbReference type="EMBL" id="AIF65857.1"/>
    </source>
</evidence>
<feature type="active site" evidence="9">
    <location>
        <position position="298"/>
    </location>
</feature>
<feature type="compositionally biased region" description="Basic and acidic residues" evidence="13">
    <location>
        <begin position="630"/>
        <end position="643"/>
    </location>
</feature>
<evidence type="ECO:0000256" key="11">
    <source>
        <dbReference type="PIRSR" id="PIRSR005091-3"/>
    </source>
</evidence>
<feature type="transmembrane region" description="Helical" evidence="14">
    <location>
        <begin position="151"/>
        <end position="171"/>
    </location>
</feature>
<evidence type="ECO:0000259" key="15">
    <source>
        <dbReference type="Pfam" id="PF00884"/>
    </source>
</evidence>
<feature type="transmembrane region" description="Helical" evidence="14">
    <location>
        <begin position="69"/>
        <end position="91"/>
    </location>
</feature>
<dbReference type="Proteomes" id="UP000199735">
    <property type="component" value="Unassembled WGS sequence"/>
</dbReference>
<organism evidence="16 18">
    <name type="scientific">Terribacillus saccharophilus</name>
    <dbReference type="NCBI Taxonomy" id="361277"/>
    <lineage>
        <taxon>Bacteria</taxon>
        <taxon>Bacillati</taxon>
        <taxon>Bacillota</taxon>
        <taxon>Bacilli</taxon>
        <taxon>Bacillales</taxon>
        <taxon>Bacillaceae</taxon>
        <taxon>Terribacillus</taxon>
    </lineage>
</organism>
<feature type="binding site" evidence="11">
    <location>
        <position position="298"/>
    </location>
    <ligand>
        <name>Mn(2+)</name>
        <dbReference type="ChEBI" id="CHEBI:29035"/>
    </ligand>
</feature>
<sequence>MKKLLASKKGFFALAVIFLWAKTYFSYKQEFNLDITNAMQEFLLVINPLSASIVFLGLAFLAKGKRMGIWLLVIDFIMSFLLYANVLYYRFFNDFITLPTLKQTDNLSSGMGGSIFGLMQGYDFIYFLDIILLIALYVFTRKNWSIERLAFRKTAMVIISGVALFAVNLGLAEVDRPQLLQRTFDRTYLVKYLGPYNYTIYDAVQNAKTSTQRVMASPSDLSEVTEFTKENYAEPNEKYFGNAEGMNVIKIHLESFQSFLINYKLDGEEVTPFLNSLVNDKQITYFDNFFHQTEQGKTADAELLMDNSLYGLPQGSAFSVKGTNTYQAAPAILNQEQGYTSAVFHGDEKTFWNRDEIYKQFGVDHFFDSTYYNMENSVNYGLKDKPFFEESMPLLESLDQPFYAHMITLTNHYPFTLDPEDATIDKATTGDSTVDNYFQTARYLDEALEQFFNDLKESGMYDNSVILLYGDHYGISTNHNRAMEEITGKEMTDYQNAQMQRVPLMIKAPGLEGGVNHTYGGELDVLPTLEHLLGIDSSKYIQFGTDLLSEEHNGVVGLRNGDFISKDYTVLGDTYYDTATGEIVEDEAKIEEIKKEKEELAKKLSLNDKILYGDLLRFYDPEDWTPVNPRDYDYNNRSESEEK</sequence>
<feature type="binding site" evidence="11">
    <location>
        <position position="472"/>
    </location>
    <ligand>
        <name>Mn(2+)</name>
        <dbReference type="ChEBI" id="CHEBI:29035"/>
    </ligand>
</feature>
<dbReference type="SUPFAM" id="SSF53649">
    <property type="entry name" value="Alkaline phosphatase-like"/>
    <property type="match status" value="1"/>
</dbReference>
<dbReference type="HOGENOM" id="CLU_021310_0_0_9"/>
<feature type="transmembrane region" description="Helical" evidence="14">
    <location>
        <begin position="111"/>
        <end position="139"/>
    </location>
</feature>
<comment type="similarity">
    <text evidence="3 8">Belongs to the LTA synthase family.</text>
</comment>
<keyword evidence="10" id="KW-0479">Metal-binding</keyword>
<accession>A0A075LIU6</accession>
<accession>A0AAX2EKJ8</accession>
<evidence type="ECO:0000256" key="1">
    <source>
        <dbReference type="ARBA" id="ARBA00004651"/>
    </source>
</evidence>
<feature type="coiled-coil region" evidence="12">
    <location>
        <begin position="576"/>
        <end position="603"/>
    </location>
</feature>
<evidence type="ECO:0000256" key="8">
    <source>
        <dbReference type="PIRNR" id="PIRNR005091"/>
    </source>
</evidence>
<dbReference type="InterPro" id="IPR000917">
    <property type="entry name" value="Sulfatase_N"/>
</dbReference>
<dbReference type="PIRSF" id="PIRSF005091">
    <property type="entry name" value="Mmb_sulf_HI1246"/>
    <property type="match status" value="1"/>
</dbReference>
<gene>
    <name evidence="16" type="ORF">GZ22_03820</name>
    <name evidence="17" type="ORF">SAMN04489762_3734</name>
</gene>
<dbReference type="PANTHER" id="PTHR47371:SF3">
    <property type="entry name" value="PHOSPHOGLYCEROL TRANSFERASE I"/>
    <property type="match status" value="1"/>
</dbReference>
<comment type="pathway">
    <text evidence="2">Cell wall biogenesis; lipoteichoic acid biosynthesis.</text>
</comment>
<keyword evidence="4 8" id="KW-1003">Cell membrane</keyword>
<proteinExistence type="inferred from homology"/>
<keyword evidence="5 14" id="KW-0812">Transmembrane</keyword>
<dbReference type="Gene3D" id="3.40.720.10">
    <property type="entry name" value="Alkaline Phosphatase, subunit A"/>
    <property type="match status" value="1"/>
</dbReference>
<dbReference type="InterPro" id="IPR050448">
    <property type="entry name" value="OpgB/LTA_synthase_biosynth"/>
</dbReference>
<feature type="binding site" evidence="11">
    <location>
        <position position="471"/>
    </location>
    <ligand>
        <name>Mn(2+)</name>
        <dbReference type="ChEBI" id="CHEBI:29035"/>
    </ligand>
</feature>
<evidence type="ECO:0000256" key="13">
    <source>
        <dbReference type="SAM" id="MobiDB-lite"/>
    </source>
</evidence>
<dbReference type="PANTHER" id="PTHR47371">
    <property type="entry name" value="LIPOTEICHOIC ACID SYNTHASE"/>
    <property type="match status" value="1"/>
</dbReference>
<feature type="region of interest" description="Disordered" evidence="13">
    <location>
        <begin position="622"/>
        <end position="643"/>
    </location>
</feature>
<feature type="binding site" evidence="10">
    <location>
        <position position="412"/>
    </location>
    <ligand>
        <name>substrate</name>
    </ligand>
</feature>
<keyword evidence="7 8" id="KW-0472">Membrane</keyword>
<evidence type="ECO:0000256" key="2">
    <source>
        <dbReference type="ARBA" id="ARBA00004936"/>
    </source>
</evidence>
<evidence type="ECO:0000256" key="3">
    <source>
        <dbReference type="ARBA" id="ARBA00009983"/>
    </source>
</evidence>
<dbReference type="Proteomes" id="UP000027980">
    <property type="component" value="Chromosome"/>
</dbReference>
<evidence type="ECO:0000256" key="9">
    <source>
        <dbReference type="PIRSR" id="PIRSR005091-1"/>
    </source>
</evidence>
<dbReference type="Pfam" id="PF00884">
    <property type="entry name" value="Sulfatase"/>
    <property type="match status" value="1"/>
</dbReference>
<name>A0A075LIU6_9BACI</name>
<dbReference type="AlphaFoldDB" id="A0A075LIU6"/>
<feature type="transmembrane region" description="Helical" evidence="14">
    <location>
        <begin position="41"/>
        <end position="62"/>
    </location>
</feature>
<dbReference type="GO" id="GO:0005886">
    <property type="term" value="C:plasma membrane"/>
    <property type="evidence" value="ECO:0007669"/>
    <property type="project" value="UniProtKB-SubCell"/>
</dbReference>
<evidence type="ECO:0000256" key="6">
    <source>
        <dbReference type="ARBA" id="ARBA00022989"/>
    </source>
</evidence>
<dbReference type="GeneID" id="34221889"/>
<dbReference type="InterPro" id="IPR017850">
    <property type="entry name" value="Alkaline_phosphatase_core_sf"/>
</dbReference>
<dbReference type="OrthoDB" id="5901192at2"/>
<evidence type="ECO:0000256" key="10">
    <source>
        <dbReference type="PIRSR" id="PIRSR005091-2"/>
    </source>
</evidence>
<evidence type="ECO:0000313" key="17">
    <source>
        <dbReference type="EMBL" id="SEO21694.1"/>
    </source>
</evidence>
<evidence type="ECO:0000256" key="5">
    <source>
        <dbReference type="ARBA" id="ARBA00022692"/>
    </source>
</evidence>
<dbReference type="Gene3D" id="3.30.1120.170">
    <property type="match status" value="1"/>
</dbReference>
<feature type="domain" description="Sulfatase N-terminal" evidence="15">
    <location>
        <begin position="247"/>
        <end position="535"/>
    </location>
</feature>
<keyword evidence="10" id="KW-0464">Manganese</keyword>
<dbReference type="KEGG" id="tap:GZ22_03820"/>
<keyword evidence="6 14" id="KW-1133">Transmembrane helix</keyword>
<dbReference type="EMBL" id="CP008876">
    <property type="protein sequence ID" value="AIF65857.1"/>
    <property type="molecule type" value="Genomic_DNA"/>
</dbReference>
<evidence type="ECO:0000256" key="4">
    <source>
        <dbReference type="ARBA" id="ARBA00022475"/>
    </source>
</evidence>
<feature type="binding site" evidence="11">
    <location>
        <position position="254"/>
    </location>
    <ligand>
        <name>Mn(2+)</name>
        <dbReference type="ChEBI" id="CHEBI:29035"/>
    </ligand>
</feature>
<evidence type="ECO:0000256" key="14">
    <source>
        <dbReference type="SAM" id="Phobius"/>
    </source>
</evidence>
<dbReference type="InterPro" id="IPR012160">
    <property type="entry name" value="LtaS-like"/>
</dbReference>
<keyword evidence="12" id="KW-0175">Coiled coil</keyword>
<evidence type="ECO:0000256" key="7">
    <source>
        <dbReference type="ARBA" id="ARBA00023136"/>
    </source>
</evidence>
<evidence type="ECO:0000313" key="18">
    <source>
        <dbReference type="Proteomes" id="UP000027980"/>
    </source>
</evidence>